<dbReference type="PANTHER" id="PTHR11759">
    <property type="entry name" value="40S RIBOSOMAL PROTEIN S14/30S RIBOSOMAL PROTEIN S11"/>
    <property type="match status" value="1"/>
</dbReference>
<keyword evidence="4" id="KW-0496">Mitochondrion</keyword>
<sequence length="236" mass="26204">MSRTIVRSVTDSIYTSCQESTRSVSRQIPIRTLSTSLARYAKSGDIMDSLMAIPQQRQNDPPPGYGDIAGILDRRDLAPTRDPRENDRLFIRQPHRFHVYATKHNTHITLTAPTPPPAASRGKSDPSDAYKPPEPNRPLMSFATGMIGFRKAGRGTYDAAYQLASYVLKQIQERGLQREIKDIEVVLRGFGAGREAVTKAILGQEGRFVRPKISAVTDATRLKFGGSRSPNPRRLG</sequence>
<dbReference type="Pfam" id="PF00411">
    <property type="entry name" value="Ribosomal_S11"/>
    <property type="match status" value="1"/>
</dbReference>
<dbReference type="GO" id="GO:0006412">
    <property type="term" value="P:translation"/>
    <property type="evidence" value="ECO:0007669"/>
    <property type="project" value="InterPro"/>
</dbReference>
<feature type="region of interest" description="Disordered" evidence="8">
    <location>
        <begin position="107"/>
        <end position="137"/>
    </location>
</feature>
<dbReference type="AlphaFoldDB" id="A0A8K0PHP4"/>
<comment type="subcellular location">
    <subcellularLocation>
        <location evidence="1">Mitochondrion</location>
    </subcellularLocation>
</comment>
<dbReference type="SUPFAM" id="SSF53137">
    <property type="entry name" value="Translational machinery components"/>
    <property type="match status" value="1"/>
</dbReference>
<evidence type="ECO:0000313" key="10">
    <source>
        <dbReference type="Proteomes" id="UP000809789"/>
    </source>
</evidence>
<evidence type="ECO:0000256" key="6">
    <source>
        <dbReference type="ARBA" id="ARBA00037226"/>
    </source>
</evidence>
<keyword evidence="5" id="KW-0687">Ribonucleoprotein</keyword>
<dbReference type="EMBL" id="JAESVG020000007">
    <property type="protein sequence ID" value="KAG8625814.1"/>
    <property type="molecule type" value="Genomic_DNA"/>
</dbReference>
<evidence type="ECO:0000256" key="1">
    <source>
        <dbReference type="ARBA" id="ARBA00004173"/>
    </source>
</evidence>
<organism evidence="9 10">
    <name type="scientific">Elsinoe batatas</name>
    <dbReference type="NCBI Taxonomy" id="2601811"/>
    <lineage>
        <taxon>Eukaryota</taxon>
        <taxon>Fungi</taxon>
        <taxon>Dikarya</taxon>
        <taxon>Ascomycota</taxon>
        <taxon>Pezizomycotina</taxon>
        <taxon>Dothideomycetes</taxon>
        <taxon>Dothideomycetidae</taxon>
        <taxon>Myriangiales</taxon>
        <taxon>Elsinoaceae</taxon>
        <taxon>Elsinoe</taxon>
    </lineage>
</organism>
<dbReference type="HAMAP" id="MF_01310">
    <property type="entry name" value="Ribosomal_uS11"/>
    <property type="match status" value="1"/>
</dbReference>
<dbReference type="GO" id="GO:1990904">
    <property type="term" value="C:ribonucleoprotein complex"/>
    <property type="evidence" value="ECO:0007669"/>
    <property type="project" value="UniProtKB-KW"/>
</dbReference>
<keyword evidence="3" id="KW-0689">Ribosomal protein</keyword>
<dbReference type="FunFam" id="3.30.420.80:FF:000011">
    <property type="entry name" value="37S ribosomal protein S18, mitochondrial"/>
    <property type="match status" value="1"/>
</dbReference>
<comment type="similarity">
    <text evidence="2">Belongs to the universal ribosomal protein uS11 family.</text>
</comment>
<dbReference type="GO" id="GO:0005840">
    <property type="term" value="C:ribosome"/>
    <property type="evidence" value="ECO:0007669"/>
    <property type="project" value="UniProtKB-KW"/>
</dbReference>
<name>A0A8K0PHP4_9PEZI</name>
<dbReference type="Gene3D" id="3.30.420.80">
    <property type="entry name" value="Ribosomal protein S11"/>
    <property type="match status" value="1"/>
</dbReference>
<reference evidence="9" key="1">
    <citation type="submission" date="2021-07" db="EMBL/GenBank/DDBJ databases">
        <title>Elsinoe batatas strain:CRI-CJ2 Genome sequencing and assembly.</title>
        <authorList>
            <person name="Huang L."/>
        </authorList>
    </citation>
    <scope>NUCLEOTIDE SEQUENCE</scope>
    <source>
        <strain evidence="9">CRI-CJ2</strain>
    </source>
</reference>
<keyword evidence="10" id="KW-1185">Reference proteome</keyword>
<evidence type="ECO:0000256" key="8">
    <source>
        <dbReference type="SAM" id="MobiDB-lite"/>
    </source>
</evidence>
<evidence type="ECO:0000256" key="4">
    <source>
        <dbReference type="ARBA" id="ARBA00023128"/>
    </source>
</evidence>
<evidence type="ECO:0000256" key="5">
    <source>
        <dbReference type="ARBA" id="ARBA00023274"/>
    </source>
</evidence>
<dbReference type="GO" id="GO:0005739">
    <property type="term" value="C:mitochondrion"/>
    <property type="evidence" value="ECO:0007669"/>
    <property type="project" value="UniProtKB-SubCell"/>
</dbReference>
<evidence type="ECO:0000313" key="9">
    <source>
        <dbReference type="EMBL" id="KAG8625814.1"/>
    </source>
</evidence>
<protein>
    <recommendedName>
        <fullName evidence="7">Small ribosomal subunit protein uS11m</fullName>
    </recommendedName>
</protein>
<dbReference type="GO" id="GO:0003735">
    <property type="term" value="F:structural constituent of ribosome"/>
    <property type="evidence" value="ECO:0007669"/>
    <property type="project" value="InterPro"/>
</dbReference>
<accession>A0A8K0PHP4</accession>
<gene>
    <name evidence="9" type="ORF">KVT40_006215</name>
</gene>
<dbReference type="InterPro" id="IPR036967">
    <property type="entry name" value="Ribosomal_uS11_sf"/>
</dbReference>
<dbReference type="OrthoDB" id="1654884at2759"/>
<evidence type="ECO:0000256" key="2">
    <source>
        <dbReference type="ARBA" id="ARBA00006194"/>
    </source>
</evidence>
<dbReference type="InterPro" id="IPR001971">
    <property type="entry name" value="Ribosomal_uS11"/>
</dbReference>
<evidence type="ECO:0000256" key="7">
    <source>
        <dbReference type="ARBA" id="ARBA00070326"/>
    </source>
</evidence>
<dbReference type="Proteomes" id="UP000809789">
    <property type="component" value="Unassembled WGS sequence"/>
</dbReference>
<evidence type="ECO:0000256" key="3">
    <source>
        <dbReference type="ARBA" id="ARBA00022980"/>
    </source>
</evidence>
<comment type="caution">
    <text evidence="9">The sequence shown here is derived from an EMBL/GenBank/DDBJ whole genome shotgun (WGS) entry which is preliminary data.</text>
</comment>
<proteinExistence type="inferred from homology"/>
<comment type="function">
    <text evidence="6">Component of the mitochondrial ribosome (mitoribosome), a dedicated translation machinery responsible for the synthesis of mitochondrial genome-encoded proteins, including at least some of the essential transmembrane subunits of the mitochondrial respiratory chain. The mitoribosomes are attached to the mitochondrial inner membrane and translation products are cotranslationally integrated into the membrane.</text>
</comment>